<name>A0A381TAZ9_9ZZZZ</name>
<evidence type="ECO:0000256" key="1">
    <source>
        <dbReference type="ARBA" id="ARBA00023002"/>
    </source>
</evidence>
<dbReference type="EMBL" id="UINC01004302">
    <property type="protein sequence ID" value="SVA13320.1"/>
    <property type="molecule type" value="Genomic_DNA"/>
</dbReference>
<dbReference type="PANTHER" id="PTHR13847:SF287">
    <property type="entry name" value="FAD-DEPENDENT OXIDOREDUCTASE DOMAIN-CONTAINING PROTEIN 1"/>
    <property type="match status" value="1"/>
</dbReference>
<dbReference type="InterPro" id="IPR006076">
    <property type="entry name" value="FAD-dep_OxRdtase"/>
</dbReference>
<evidence type="ECO:0000313" key="3">
    <source>
        <dbReference type="EMBL" id="SVA13320.1"/>
    </source>
</evidence>
<protein>
    <recommendedName>
        <fullName evidence="2">FAD dependent oxidoreductase domain-containing protein</fullName>
    </recommendedName>
</protein>
<dbReference type="SUPFAM" id="SSF51905">
    <property type="entry name" value="FAD/NAD(P)-binding domain"/>
    <property type="match status" value="1"/>
</dbReference>
<dbReference type="PANTHER" id="PTHR13847">
    <property type="entry name" value="SARCOSINE DEHYDROGENASE-RELATED"/>
    <property type="match status" value="1"/>
</dbReference>
<evidence type="ECO:0000259" key="2">
    <source>
        <dbReference type="Pfam" id="PF01266"/>
    </source>
</evidence>
<feature type="non-terminal residue" evidence="3">
    <location>
        <position position="1"/>
    </location>
</feature>
<dbReference type="Gene3D" id="3.30.9.10">
    <property type="entry name" value="D-Amino Acid Oxidase, subunit A, domain 2"/>
    <property type="match status" value="1"/>
</dbReference>
<gene>
    <name evidence="3" type="ORF">METZ01_LOCUS66174</name>
</gene>
<reference evidence="3" key="1">
    <citation type="submission" date="2018-05" db="EMBL/GenBank/DDBJ databases">
        <authorList>
            <person name="Lanie J.A."/>
            <person name="Ng W.-L."/>
            <person name="Kazmierczak K.M."/>
            <person name="Andrzejewski T.M."/>
            <person name="Davidsen T.M."/>
            <person name="Wayne K.J."/>
            <person name="Tettelin H."/>
            <person name="Glass J.I."/>
            <person name="Rusch D."/>
            <person name="Podicherti R."/>
            <person name="Tsui H.-C.T."/>
            <person name="Winkler M.E."/>
        </authorList>
    </citation>
    <scope>NUCLEOTIDE SEQUENCE</scope>
</reference>
<dbReference type="GO" id="GO:0016491">
    <property type="term" value="F:oxidoreductase activity"/>
    <property type="evidence" value="ECO:0007669"/>
    <property type="project" value="UniProtKB-KW"/>
</dbReference>
<dbReference type="AlphaFoldDB" id="A0A381TAZ9"/>
<dbReference type="GO" id="GO:0005737">
    <property type="term" value="C:cytoplasm"/>
    <property type="evidence" value="ECO:0007669"/>
    <property type="project" value="TreeGrafter"/>
</dbReference>
<proteinExistence type="predicted"/>
<dbReference type="Gene3D" id="3.50.50.60">
    <property type="entry name" value="FAD/NAD(P)-binding domain"/>
    <property type="match status" value="1"/>
</dbReference>
<dbReference type="Pfam" id="PF01266">
    <property type="entry name" value="DAO"/>
    <property type="match status" value="1"/>
</dbReference>
<sequence length="391" mass="43123">VEARSFGFPYHVDPEHNLRMTEQKHIVVVGGGIAGLSLASELAHDNQVTILEAEMQPGYHSTGRSAAVFVIPFVNDVVHRLSVASERFFVEPPKGFDRLSQRLTNVLVAEADNADQVTAFLDAWSRRCPWLQRVTGGEIRDEVPILKKEIVCGARDERSLALDVHNILEGHRRRLLERNGSIETRARGVEMSWQADHWRIELDNGKVLFGDMLINAAGAWATEVAELAGAVQVALQPKRRTGIIVDPGVDSTSWPMIHVASGDLYFKPEASMLMVSPADETDSAACDAQPDEWDVAVGMDRLNQLVTIDIDRPERTWAGLRSFVPDRAPVIGFDPQAPCFFWLAAFGGFGVQTSPAYSRMASGLINDESLPDELDALRKLVAPDRPNLARG</sequence>
<accession>A0A381TAZ9</accession>
<feature type="domain" description="FAD dependent oxidoreductase" evidence="2">
    <location>
        <begin position="26"/>
        <end position="361"/>
    </location>
</feature>
<dbReference type="InterPro" id="IPR036188">
    <property type="entry name" value="FAD/NAD-bd_sf"/>
</dbReference>
<keyword evidence="1" id="KW-0560">Oxidoreductase</keyword>
<organism evidence="3">
    <name type="scientific">marine metagenome</name>
    <dbReference type="NCBI Taxonomy" id="408172"/>
    <lineage>
        <taxon>unclassified sequences</taxon>
        <taxon>metagenomes</taxon>
        <taxon>ecological metagenomes</taxon>
    </lineage>
</organism>